<evidence type="ECO:0000256" key="12">
    <source>
        <dbReference type="ARBA" id="ARBA00080404"/>
    </source>
</evidence>
<reference evidence="16" key="2">
    <citation type="submission" date="2025-08" db="UniProtKB">
        <authorList>
            <consortium name="Ensembl"/>
        </authorList>
    </citation>
    <scope>IDENTIFICATION</scope>
</reference>
<feature type="compositionally biased region" description="Basic and acidic residues" evidence="15">
    <location>
        <begin position="303"/>
        <end position="323"/>
    </location>
</feature>
<evidence type="ECO:0000256" key="13">
    <source>
        <dbReference type="ARBA" id="ARBA00080629"/>
    </source>
</evidence>
<dbReference type="GO" id="GO:0005634">
    <property type="term" value="C:nucleus"/>
    <property type="evidence" value="ECO:0007669"/>
    <property type="project" value="TreeGrafter"/>
</dbReference>
<comment type="subcellular location">
    <subcellularLocation>
        <location evidence="1">Cytoplasm</location>
        <location evidence="1">Cytoskeleton</location>
        <location evidence="1">Flagellum axoneme</location>
    </subcellularLocation>
</comment>
<dbReference type="GO" id="GO:0035082">
    <property type="term" value="P:axoneme assembly"/>
    <property type="evidence" value="ECO:0007669"/>
    <property type="project" value="TreeGrafter"/>
</dbReference>
<evidence type="ECO:0000256" key="4">
    <source>
        <dbReference type="ARBA" id="ARBA00022846"/>
    </source>
</evidence>
<name>A0A7N5P7W5_AILME</name>
<dbReference type="Gene3D" id="2.20.110.10">
    <property type="entry name" value="Histone H3 K4-specific methyltransferase SET7/9 N-terminal domain"/>
    <property type="match status" value="2"/>
</dbReference>
<evidence type="ECO:0000256" key="5">
    <source>
        <dbReference type="ARBA" id="ARBA00023069"/>
    </source>
</evidence>
<evidence type="ECO:0000256" key="2">
    <source>
        <dbReference type="ARBA" id="ARBA00022490"/>
    </source>
</evidence>
<feature type="region of interest" description="Disordered" evidence="15">
    <location>
        <begin position="44"/>
        <end position="79"/>
    </location>
</feature>
<keyword evidence="8" id="KW-0966">Cell projection</keyword>
<evidence type="ECO:0000256" key="1">
    <source>
        <dbReference type="ARBA" id="ARBA00004611"/>
    </source>
</evidence>
<dbReference type="SMART" id="SM00698">
    <property type="entry name" value="MORN"/>
    <property type="match status" value="6"/>
</dbReference>
<keyword evidence="4" id="KW-0282">Flagellum</keyword>
<dbReference type="InterPro" id="IPR003409">
    <property type="entry name" value="MORN"/>
</dbReference>
<evidence type="ECO:0000256" key="8">
    <source>
        <dbReference type="ARBA" id="ARBA00023273"/>
    </source>
</evidence>
<evidence type="ECO:0000256" key="7">
    <source>
        <dbReference type="ARBA" id="ARBA00023254"/>
    </source>
</evidence>
<evidence type="ECO:0000256" key="10">
    <source>
        <dbReference type="ARBA" id="ARBA00065854"/>
    </source>
</evidence>
<evidence type="ECO:0000313" key="17">
    <source>
        <dbReference type="Proteomes" id="UP000008912"/>
    </source>
</evidence>
<sequence length="470" mass="51936">WITVDGGKLLRGSLQEKLRRFCPRDLESHVFSSVLRELTQSLESSPGFGSREAVREYDGERNEVGERHGHGKARLPNGDTYEGNYEHGKRHGQGIYKFKNGARYIGEYVKNKKHGHGTFIYPDGSRYEGEWADDQRHGYGVYYYVNNDTYTGEWFAHQRHGQGTYFYAETGSKYVGTWVNGQQEGAAELIHLNHRYQGKFLNKNPIGPGKYVFDIGCEQHGEYRLTDVERGEEEEEEETTTMAVVPKWKATKITELALWTPMLAEEQAPMEGTGPEEAPGAEGGGELSEEGQSPADASEGEMDSMRLGEDYGGGRREEGREYGLEEFRYDTIDPGERTRAQGGGGPRWGGLSVLLSLTLAAAGRPGHEIPGLGMRSLGRVRGPWGCCALRHSDKALDCGGDSRWPGGVASALCHVLIISVFTKRAASGCGVSLEIENTASFCFCFCFYLILPRSNRRSTLGASGAGNQPF</sequence>
<evidence type="ECO:0000256" key="9">
    <source>
        <dbReference type="ARBA" id="ARBA00056649"/>
    </source>
</evidence>
<feature type="region of interest" description="Disordered" evidence="15">
    <location>
        <begin position="269"/>
        <end position="323"/>
    </location>
</feature>
<keyword evidence="17" id="KW-1185">Reference proteome</keyword>
<dbReference type="AlphaFoldDB" id="A0A7N5P7W5"/>
<dbReference type="GO" id="GO:0007286">
    <property type="term" value="P:spermatid development"/>
    <property type="evidence" value="ECO:0007669"/>
    <property type="project" value="TreeGrafter"/>
</dbReference>
<reference evidence="16" key="3">
    <citation type="submission" date="2025-09" db="UniProtKB">
        <authorList>
            <consortium name="Ensembl"/>
        </authorList>
    </citation>
    <scope>IDENTIFICATION</scope>
</reference>
<dbReference type="SUPFAM" id="SSF82185">
    <property type="entry name" value="Histone H3 K4-specific methyltransferase SET7/9 N-terminal domain"/>
    <property type="match status" value="2"/>
</dbReference>
<dbReference type="PANTHER" id="PTHR43215">
    <property type="entry name" value="RADIAL SPOKE HEAD 1 HOMOLOG"/>
    <property type="match status" value="1"/>
</dbReference>
<keyword evidence="3" id="KW-0677">Repeat</keyword>
<proteinExistence type="predicted"/>
<accession>A0A7N5P7W5</accession>
<keyword evidence="7" id="KW-0469">Meiosis</keyword>
<dbReference type="FunFam" id="2.20.110.10:FF:000010">
    <property type="entry name" value="Radial spoke head 1 homolog"/>
    <property type="match status" value="1"/>
</dbReference>
<dbReference type="GO" id="GO:0051321">
    <property type="term" value="P:meiotic cell cycle"/>
    <property type="evidence" value="ECO:0007669"/>
    <property type="project" value="UniProtKB-KW"/>
</dbReference>
<dbReference type="Proteomes" id="UP000008912">
    <property type="component" value="Unassembled WGS sequence"/>
</dbReference>
<dbReference type="GO" id="GO:0031514">
    <property type="term" value="C:motile cilium"/>
    <property type="evidence" value="ECO:0007669"/>
    <property type="project" value="TreeGrafter"/>
</dbReference>
<dbReference type="InParanoid" id="A0A7N5P7W5"/>
<evidence type="ECO:0000256" key="6">
    <source>
        <dbReference type="ARBA" id="ARBA00023212"/>
    </source>
</evidence>
<gene>
    <name evidence="16" type="primary">RSPH1</name>
</gene>
<evidence type="ECO:0000313" key="16">
    <source>
        <dbReference type="Ensembl" id="ENSAMEP00000036412.1"/>
    </source>
</evidence>
<dbReference type="PANTHER" id="PTHR43215:SF14">
    <property type="entry name" value="RADIAL SPOKE HEAD 1 HOMOLOG"/>
    <property type="match status" value="1"/>
</dbReference>
<dbReference type="Ensembl" id="ENSAMET00000040775.1">
    <property type="protein sequence ID" value="ENSAMEP00000036412.1"/>
    <property type="gene ID" value="ENSAMEG00000001940.2"/>
</dbReference>
<dbReference type="GeneTree" id="ENSGT00940000157240"/>
<keyword evidence="5" id="KW-0969">Cilium</keyword>
<evidence type="ECO:0000256" key="14">
    <source>
        <dbReference type="ARBA" id="ARBA00082644"/>
    </source>
</evidence>
<feature type="compositionally biased region" description="Low complexity" evidence="15">
    <location>
        <begin position="269"/>
        <end position="280"/>
    </location>
</feature>
<evidence type="ECO:0000256" key="15">
    <source>
        <dbReference type="SAM" id="MobiDB-lite"/>
    </source>
</evidence>
<protein>
    <recommendedName>
        <fullName evidence="11">Radial spoke head 1 homolog</fullName>
    </recommendedName>
    <alternativeName>
        <fullName evidence="12">Male meiotic metaphase chromosome-associated acidic protein</fullName>
    </alternativeName>
    <alternativeName>
        <fullName evidence="14">Meichroacidin</fullName>
    </alternativeName>
    <alternativeName>
        <fullName evidence="13">Testis-specific gene A2 protein</fullName>
    </alternativeName>
</protein>
<evidence type="ECO:0000256" key="11">
    <source>
        <dbReference type="ARBA" id="ARBA00073772"/>
    </source>
</evidence>
<comment type="function">
    <text evidence="9">Functions as part of axonemal radial spoke complexes that play an important part in the motility of sperm and cilia.</text>
</comment>
<comment type="subunit">
    <text evidence="10">Component of the axonemal radial spoke 1 (RS1) and 2 (RS2) complexes, at least composed of spoke head proteins RSPH1, RSPH3, RSPH9 and the cilia-specific component RSPH4A or sperm-specific component RSPH6A, spoke stalk proteins RSPH14, DNAJB13, DYDC1, ROPN1L and NME5, and the RS1 complex-specific anchor protein IQUB. Interacts with RSPH3B. Interacts with RSPH4A. Interacts with RSPH6A.</text>
</comment>
<keyword evidence="6" id="KW-0206">Cytoskeleton</keyword>
<dbReference type="Pfam" id="PF02493">
    <property type="entry name" value="MORN"/>
    <property type="match status" value="7"/>
</dbReference>
<organism evidence="16 17">
    <name type="scientific">Ailuropoda melanoleuca</name>
    <name type="common">Giant panda</name>
    <dbReference type="NCBI Taxonomy" id="9646"/>
    <lineage>
        <taxon>Eukaryota</taxon>
        <taxon>Metazoa</taxon>
        <taxon>Chordata</taxon>
        <taxon>Craniata</taxon>
        <taxon>Vertebrata</taxon>
        <taxon>Euteleostomi</taxon>
        <taxon>Mammalia</taxon>
        <taxon>Eutheria</taxon>
        <taxon>Laurasiatheria</taxon>
        <taxon>Carnivora</taxon>
        <taxon>Caniformia</taxon>
        <taxon>Ursidae</taxon>
        <taxon>Ailuropoda</taxon>
    </lineage>
</organism>
<feature type="compositionally biased region" description="Basic and acidic residues" evidence="15">
    <location>
        <begin position="52"/>
        <end position="68"/>
    </location>
</feature>
<keyword evidence="2" id="KW-0963">Cytoplasm</keyword>
<reference evidence="16 17" key="1">
    <citation type="journal article" date="2010" name="Nature">
        <title>The sequence and de novo assembly of the giant panda genome.</title>
        <authorList>
            <person name="Li R."/>
            <person name="Fan W."/>
            <person name="Tian G."/>
            <person name="Zhu H."/>
            <person name="He L."/>
            <person name="Cai J."/>
            <person name="Huang Q."/>
            <person name="Cai Q."/>
            <person name="Li B."/>
            <person name="Bai Y."/>
            <person name="Zhang Z."/>
            <person name="Zhang Y."/>
            <person name="Wang W."/>
            <person name="Li J."/>
            <person name="Wei F."/>
            <person name="Li H."/>
            <person name="Jian M."/>
            <person name="Li J."/>
            <person name="Zhang Z."/>
            <person name="Nielsen R."/>
            <person name="Li D."/>
            <person name="Gu W."/>
            <person name="Yang Z."/>
            <person name="Xuan Z."/>
            <person name="Ryder O.A."/>
            <person name="Leung F.C."/>
            <person name="Zhou Y."/>
            <person name="Cao J."/>
            <person name="Sun X."/>
            <person name="Fu Y."/>
            <person name="Fang X."/>
            <person name="Guo X."/>
            <person name="Wang B."/>
            <person name="Hou R."/>
            <person name="Shen F."/>
            <person name="Mu B."/>
            <person name="Ni P."/>
            <person name="Lin R."/>
            <person name="Qian W."/>
            <person name="Wang G."/>
            <person name="Yu C."/>
            <person name="Nie W."/>
            <person name="Wang J."/>
            <person name="Wu Z."/>
            <person name="Liang H."/>
            <person name="Min J."/>
            <person name="Wu Q."/>
            <person name="Cheng S."/>
            <person name="Ruan J."/>
            <person name="Wang M."/>
            <person name="Shi Z."/>
            <person name="Wen M."/>
            <person name="Liu B."/>
            <person name="Ren X."/>
            <person name="Zheng H."/>
            <person name="Dong D."/>
            <person name="Cook K."/>
            <person name="Shan G."/>
            <person name="Zhang H."/>
            <person name="Kosiol C."/>
            <person name="Xie X."/>
            <person name="Lu Z."/>
            <person name="Zheng H."/>
            <person name="Li Y."/>
            <person name="Steiner C.C."/>
            <person name="Lam T.T."/>
            <person name="Lin S."/>
            <person name="Zhang Q."/>
            <person name="Li G."/>
            <person name="Tian J."/>
            <person name="Gong T."/>
            <person name="Liu H."/>
            <person name="Zhang D."/>
            <person name="Fang L."/>
            <person name="Ye C."/>
            <person name="Zhang J."/>
            <person name="Hu W."/>
            <person name="Xu A."/>
            <person name="Ren Y."/>
            <person name="Zhang G."/>
            <person name="Bruford M.W."/>
            <person name="Li Q."/>
            <person name="Ma L."/>
            <person name="Guo Y."/>
            <person name="An N."/>
            <person name="Hu Y."/>
            <person name="Zheng Y."/>
            <person name="Shi Y."/>
            <person name="Li Z."/>
            <person name="Liu Q."/>
            <person name="Chen Y."/>
            <person name="Zhao J."/>
            <person name="Qu N."/>
            <person name="Zhao S."/>
            <person name="Tian F."/>
            <person name="Wang X."/>
            <person name="Wang H."/>
            <person name="Xu L."/>
            <person name="Liu X."/>
            <person name="Vinar T."/>
            <person name="Wang Y."/>
            <person name="Lam T.W."/>
            <person name="Yiu S.M."/>
            <person name="Liu S."/>
            <person name="Zhang H."/>
            <person name="Li D."/>
            <person name="Huang Y."/>
            <person name="Wang X."/>
            <person name="Yang G."/>
            <person name="Jiang Z."/>
            <person name="Wang J."/>
            <person name="Qin N."/>
            <person name="Li L."/>
            <person name="Li J."/>
            <person name="Bolund L."/>
            <person name="Kristiansen K."/>
            <person name="Wong G.K."/>
            <person name="Olson M."/>
            <person name="Zhang X."/>
            <person name="Li S."/>
            <person name="Yang H."/>
            <person name="Wang J."/>
            <person name="Wang J."/>
        </authorList>
    </citation>
    <scope>NUCLEOTIDE SEQUENCE [LARGE SCALE GENOMIC DNA]</scope>
</reference>
<evidence type="ECO:0000256" key="3">
    <source>
        <dbReference type="ARBA" id="ARBA00022737"/>
    </source>
</evidence>